<proteinExistence type="predicted"/>
<dbReference type="Proteomes" id="UP000885750">
    <property type="component" value="Unassembled WGS sequence"/>
</dbReference>
<evidence type="ECO:0000256" key="1">
    <source>
        <dbReference type="SAM" id="MobiDB-lite"/>
    </source>
</evidence>
<dbReference type="InterPro" id="IPR036365">
    <property type="entry name" value="PGBD-like_sf"/>
</dbReference>
<gene>
    <name evidence="3" type="ORF">ENJ51_11735</name>
</gene>
<evidence type="ECO:0000313" key="3">
    <source>
        <dbReference type="EMBL" id="HFC93470.1"/>
    </source>
</evidence>
<dbReference type="EMBL" id="DRMS01000443">
    <property type="protein sequence ID" value="HFC93470.1"/>
    <property type="molecule type" value="Genomic_DNA"/>
</dbReference>
<evidence type="ECO:0000259" key="2">
    <source>
        <dbReference type="Pfam" id="PF01471"/>
    </source>
</evidence>
<feature type="compositionally biased region" description="Pro residues" evidence="1">
    <location>
        <begin position="26"/>
        <end position="40"/>
    </location>
</feature>
<reference evidence="3" key="1">
    <citation type="journal article" date="2020" name="mSystems">
        <title>Genome- and Community-Level Interaction Insights into Carbon Utilization and Element Cycling Functions of Hydrothermarchaeota in Hydrothermal Sediment.</title>
        <authorList>
            <person name="Zhou Z."/>
            <person name="Liu Y."/>
            <person name="Xu W."/>
            <person name="Pan J."/>
            <person name="Luo Z.H."/>
            <person name="Li M."/>
        </authorList>
    </citation>
    <scope>NUCLEOTIDE SEQUENCE [LARGE SCALE GENOMIC DNA]</scope>
    <source>
        <strain evidence="3">HyVt-493</strain>
    </source>
</reference>
<accession>A0A7V2WW28</accession>
<dbReference type="Pfam" id="PF01471">
    <property type="entry name" value="PG_binding_1"/>
    <property type="match status" value="1"/>
</dbReference>
<sequence>MTSLVLAGLFTAGCSQQQIQERSEPMPEPPPVVQPEPTPAPVVVRPAPVVVRPAPVIKPAPVVRPVPRRHVNPDCHYHPANSMSKALKHCHKNPKGQHRYGNRVVRKAAPIRRAPAPVVRKAPVVQKPRIDVRALQRKLKSKGYYKGAIDGVVGDGTRDALRRFQNR</sequence>
<dbReference type="Gene3D" id="1.10.101.10">
    <property type="entry name" value="PGBD-like superfamily/PGBD"/>
    <property type="match status" value="1"/>
</dbReference>
<dbReference type="InterPro" id="IPR036366">
    <property type="entry name" value="PGBDSf"/>
</dbReference>
<dbReference type="SUPFAM" id="SSF47090">
    <property type="entry name" value="PGBD-like"/>
    <property type="match status" value="1"/>
</dbReference>
<comment type="caution">
    <text evidence="3">The sequence shown here is derived from an EMBL/GenBank/DDBJ whole genome shotgun (WGS) entry which is preliminary data.</text>
</comment>
<protein>
    <recommendedName>
        <fullName evidence="2">Peptidoglycan binding-like domain-containing protein</fullName>
    </recommendedName>
</protein>
<feature type="domain" description="Peptidoglycan binding-like" evidence="2">
    <location>
        <begin position="131"/>
        <end position="166"/>
    </location>
</feature>
<feature type="region of interest" description="Disordered" evidence="1">
    <location>
        <begin position="16"/>
        <end position="40"/>
    </location>
</feature>
<name>A0A7V2WW28_LEUMU</name>
<dbReference type="AlphaFoldDB" id="A0A7V2WW28"/>
<dbReference type="InterPro" id="IPR002477">
    <property type="entry name" value="Peptidoglycan-bd-like"/>
</dbReference>
<organism evidence="3">
    <name type="scientific">Leucothrix mucor</name>
    <dbReference type="NCBI Taxonomy" id="45248"/>
    <lineage>
        <taxon>Bacteria</taxon>
        <taxon>Pseudomonadati</taxon>
        <taxon>Pseudomonadota</taxon>
        <taxon>Gammaproteobacteria</taxon>
        <taxon>Thiotrichales</taxon>
        <taxon>Thiotrichaceae</taxon>
        <taxon>Leucothrix</taxon>
    </lineage>
</organism>